<protein>
    <submittedName>
        <fullName evidence="2">Uncharacterized protein</fullName>
    </submittedName>
</protein>
<feature type="region of interest" description="Disordered" evidence="1">
    <location>
        <begin position="205"/>
        <end position="233"/>
    </location>
</feature>
<dbReference type="Proteomes" id="UP000298030">
    <property type="component" value="Unassembled WGS sequence"/>
</dbReference>
<evidence type="ECO:0000256" key="1">
    <source>
        <dbReference type="SAM" id="MobiDB-lite"/>
    </source>
</evidence>
<accession>A0A4Y7SHE5</accession>
<evidence type="ECO:0000313" key="3">
    <source>
        <dbReference type="Proteomes" id="UP000298030"/>
    </source>
</evidence>
<name>A0A4Y7SHE5_COPMI</name>
<reference evidence="2 3" key="1">
    <citation type="journal article" date="2019" name="Nat. Ecol. Evol.">
        <title>Megaphylogeny resolves global patterns of mushroom evolution.</title>
        <authorList>
            <person name="Varga T."/>
            <person name="Krizsan K."/>
            <person name="Foldi C."/>
            <person name="Dima B."/>
            <person name="Sanchez-Garcia M."/>
            <person name="Sanchez-Ramirez S."/>
            <person name="Szollosi G.J."/>
            <person name="Szarkandi J.G."/>
            <person name="Papp V."/>
            <person name="Albert L."/>
            <person name="Andreopoulos W."/>
            <person name="Angelini C."/>
            <person name="Antonin V."/>
            <person name="Barry K.W."/>
            <person name="Bougher N.L."/>
            <person name="Buchanan P."/>
            <person name="Buyck B."/>
            <person name="Bense V."/>
            <person name="Catcheside P."/>
            <person name="Chovatia M."/>
            <person name="Cooper J."/>
            <person name="Damon W."/>
            <person name="Desjardin D."/>
            <person name="Finy P."/>
            <person name="Geml J."/>
            <person name="Haridas S."/>
            <person name="Hughes K."/>
            <person name="Justo A."/>
            <person name="Karasinski D."/>
            <person name="Kautmanova I."/>
            <person name="Kiss B."/>
            <person name="Kocsube S."/>
            <person name="Kotiranta H."/>
            <person name="LaButti K.M."/>
            <person name="Lechner B.E."/>
            <person name="Liimatainen K."/>
            <person name="Lipzen A."/>
            <person name="Lukacs Z."/>
            <person name="Mihaltcheva S."/>
            <person name="Morgado L.N."/>
            <person name="Niskanen T."/>
            <person name="Noordeloos M.E."/>
            <person name="Ohm R.A."/>
            <person name="Ortiz-Santana B."/>
            <person name="Ovrebo C."/>
            <person name="Racz N."/>
            <person name="Riley R."/>
            <person name="Savchenko A."/>
            <person name="Shiryaev A."/>
            <person name="Soop K."/>
            <person name="Spirin V."/>
            <person name="Szebenyi C."/>
            <person name="Tomsovsky M."/>
            <person name="Tulloss R.E."/>
            <person name="Uehling J."/>
            <person name="Grigoriev I.V."/>
            <person name="Vagvolgyi C."/>
            <person name="Papp T."/>
            <person name="Martin F.M."/>
            <person name="Miettinen O."/>
            <person name="Hibbett D.S."/>
            <person name="Nagy L.G."/>
        </authorList>
    </citation>
    <scope>NUCLEOTIDE SEQUENCE [LARGE SCALE GENOMIC DNA]</scope>
    <source>
        <strain evidence="2 3">FP101781</strain>
    </source>
</reference>
<evidence type="ECO:0000313" key="2">
    <source>
        <dbReference type="EMBL" id="TEB21283.1"/>
    </source>
</evidence>
<proteinExistence type="predicted"/>
<organism evidence="2 3">
    <name type="scientific">Coprinellus micaceus</name>
    <name type="common">Glistening ink-cap mushroom</name>
    <name type="synonym">Coprinus micaceus</name>
    <dbReference type="NCBI Taxonomy" id="71717"/>
    <lineage>
        <taxon>Eukaryota</taxon>
        <taxon>Fungi</taxon>
        <taxon>Dikarya</taxon>
        <taxon>Basidiomycota</taxon>
        <taxon>Agaricomycotina</taxon>
        <taxon>Agaricomycetes</taxon>
        <taxon>Agaricomycetidae</taxon>
        <taxon>Agaricales</taxon>
        <taxon>Agaricineae</taxon>
        <taxon>Psathyrellaceae</taxon>
        <taxon>Coprinellus</taxon>
    </lineage>
</organism>
<dbReference type="AlphaFoldDB" id="A0A4Y7SHE5"/>
<dbReference type="EMBL" id="QPFP01000115">
    <property type="protein sequence ID" value="TEB21283.1"/>
    <property type="molecule type" value="Genomic_DNA"/>
</dbReference>
<comment type="caution">
    <text evidence="2">The sequence shown here is derived from an EMBL/GenBank/DDBJ whole genome shotgun (WGS) entry which is preliminary data.</text>
</comment>
<sequence length="233" mass="24846">MSSSPAQQEDGTRVPGCVVFEYRGRRLVTAPSLFTPDAEPEARRRFPEIPAGAPIKFYATEIAGFDKVRIVLSAWDKLIPVLGYVLIESEGDDPPPSGAPPPPTKPQLGIVHPQCMVMTFQGESVIVGKPVPTGTEDPGRLLSRIAVEQFPAINQPPLKGTQNFFATDMAGMVGQQVEISLDAWKTLLPGIRSVVIDTIKRPPVSPPAAGRSGVHFRDGGLGIGSTGEENGEA</sequence>
<gene>
    <name evidence="2" type="ORF">FA13DRAFT_1779391</name>
</gene>
<keyword evidence="3" id="KW-1185">Reference proteome</keyword>